<name>A0A4V3C5H1_9ACTN</name>
<dbReference type="OrthoDB" id="9777306at2"/>
<proteinExistence type="inferred from homology"/>
<keyword evidence="3" id="KW-0378">Hydrolase</keyword>
<dbReference type="Pfam" id="PF00884">
    <property type="entry name" value="Sulfatase"/>
    <property type="match status" value="1"/>
</dbReference>
<dbReference type="Proteomes" id="UP000295388">
    <property type="component" value="Unassembled WGS sequence"/>
</dbReference>
<comment type="caution">
    <text evidence="8">The sequence shown here is derived from an EMBL/GenBank/DDBJ whole genome shotgun (WGS) entry which is preliminary data.</text>
</comment>
<dbReference type="InterPro" id="IPR000917">
    <property type="entry name" value="Sulfatase_N"/>
</dbReference>
<comment type="PTM">
    <text evidence="5">The conversion to 3-oxoalanine (also known as C-formylglycine, FGly), of a serine or cysteine residue in prokaryotes and of a cysteine residue in eukaryotes, is critical for catalytic activity.</text>
</comment>
<dbReference type="PROSITE" id="PS00149">
    <property type="entry name" value="SULFATASE_2"/>
    <property type="match status" value="1"/>
</dbReference>
<dbReference type="AlphaFoldDB" id="A0A4V3C5H1"/>
<evidence type="ECO:0000256" key="4">
    <source>
        <dbReference type="ARBA" id="ARBA00023180"/>
    </source>
</evidence>
<feature type="modified residue" description="3-oxoalanine (Cys)" evidence="5">
    <location>
        <position position="87"/>
    </location>
</feature>
<organism evidence="8 9">
    <name type="scientific">Kribbella caucasensis</name>
    <dbReference type="NCBI Taxonomy" id="2512215"/>
    <lineage>
        <taxon>Bacteria</taxon>
        <taxon>Bacillati</taxon>
        <taxon>Actinomycetota</taxon>
        <taxon>Actinomycetes</taxon>
        <taxon>Propionibacteriales</taxon>
        <taxon>Kribbellaceae</taxon>
        <taxon>Kribbella</taxon>
    </lineage>
</organism>
<dbReference type="InterPro" id="IPR012251">
    <property type="entry name" value="GlcNAc_6-SO4ase"/>
</dbReference>
<dbReference type="GO" id="GO:0030203">
    <property type="term" value="P:glycosaminoglycan metabolic process"/>
    <property type="evidence" value="ECO:0007669"/>
    <property type="project" value="InterPro"/>
</dbReference>
<dbReference type="InterPro" id="IPR024607">
    <property type="entry name" value="Sulfatase_CS"/>
</dbReference>
<accession>A0A4V3C5H1</accession>
<evidence type="ECO:0000256" key="5">
    <source>
        <dbReference type="PIRSR" id="PIRSR036666-50"/>
    </source>
</evidence>
<feature type="domain" description="Sulfatase N-terminal" evidence="7">
    <location>
        <begin position="42"/>
        <end position="377"/>
    </location>
</feature>
<evidence type="ECO:0000256" key="1">
    <source>
        <dbReference type="ARBA" id="ARBA00008779"/>
    </source>
</evidence>
<keyword evidence="2 6" id="KW-0732">Signal</keyword>
<keyword evidence="9" id="KW-1185">Reference proteome</keyword>
<evidence type="ECO:0000259" key="7">
    <source>
        <dbReference type="Pfam" id="PF00884"/>
    </source>
</evidence>
<dbReference type="RefSeq" id="WP_133805805.1">
    <property type="nucleotide sequence ID" value="NZ_SNWQ01000043.1"/>
</dbReference>
<dbReference type="InterPro" id="IPR017850">
    <property type="entry name" value="Alkaline_phosphatase_core_sf"/>
</dbReference>
<keyword evidence="4" id="KW-0325">Glycoprotein</keyword>
<dbReference type="PANTHER" id="PTHR43108">
    <property type="entry name" value="N-ACETYLGLUCOSAMINE-6-SULFATASE FAMILY MEMBER"/>
    <property type="match status" value="1"/>
</dbReference>
<reference evidence="8 9" key="1">
    <citation type="submission" date="2019-03" db="EMBL/GenBank/DDBJ databases">
        <title>Genomic Encyclopedia of Type Strains, Phase III (KMG-III): the genomes of soil and plant-associated and newly described type strains.</title>
        <authorList>
            <person name="Whitman W."/>
        </authorList>
    </citation>
    <scope>NUCLEOTIDE SEQUENCE [LARGE SCALE GENOMIC DNA]</scope>
    <source>
        <strain evidence="8 9">VKM Ac-2527</strain>
    </source>
</reference>
<evidence type="ECO:0000256" key="6">
    <source>
        <dbReference type="SAM" id="SignalP"/>
    </source>
</evidence>
<evidence type="ECO:0000313" key="8">
    <source>
        <dbReference type="EMBL" id="TDO29848.1"/>
    </source>
</evidence>
<dbReference type="SUPFAM" id="SSF53649">
    <property type="entry name" value="Alkaline phosphatase-like"/>
    <property type="match status" value="1"/>
</dbReference>
<dbReference type="PIRSF" id="PIRSF036666">
    <property type="entry name" value="G6S"/>
    <property type="match status" value="1"/>
</dbReference>
<gene>
    <name evidence="8" type="ORF">EV643_14315</name>
</gene>
<dbReference type="GO" id="GO:0008449">
    <property type="term" value="F:N-acetylglucosamine-6-sulfatase activity"/>
    <property type="evidence" value="ECO:0007669"/>
    <property type="project" value="InterPro"/>
</dbReference>
<feature type="chain" id="PRO_5039576910" evidence="6">
    <location>
        <begin position="23"/>
        <end position="517"/>
    </location>
</feature>
<dbReference type="GO" id="GO:0005539">
    <property type="term" value="F:glycosaminoglycan binding"/>
    <property type="evidence" value="ECO:0007669"/>
    <property type="project" value="TreeGrafter"/>
</dbReference>
<dbReference type="CDD" id="cd16147">
    <property type="entry name" value="G6S"/>
    <property type="match status" value="1"/>
</dbReference>
<evidence type="ECO:0000256" key="3">
    <source>
        <dbReference type="ARBA" id="ARBA00022801"/>
    </source>
</evidence>
<sequence>MRVPRKAVRVGAALIALTAAIAGTATVGPVRPKGAAAAVDRPNFVMILADDLDARTTPYWDAMPKTEALLADRGMTFTDAFAPMPICCAARGSILTGKYGHNTHVLTNSGDEGGYASFVAHDNEDRTFVKYLHDAGYRTGMAGKYLNGLEDDPTHIPPGWDDWNAGVTKSLYSGYDYTLNENGTMVDYGSDPDDYQVDVIAKKSVDFISDAAAGGQPFFWYAAATAPHLPMEAPPRYADNRFTDDTAPHLPNFQEDDVSDKPTWLRTTAGERSLTVAATNDLDYQRRMGSLLALDDMVAGIVATLERAGELGNTYIVFTSDNGYNLGAHRLVQKMAPYEESVRVPMVVTGPGVPHGRTSDIAISTDFAPTFLELAGVPTPSDVDGRSLVPQLHGEKVTDWRTDFLAEYGGPGPRGEDGVFQEYAPSPLSSVFSEVFLVDLPSWSAVRDERYLYVRWYDLERDEADREYELYDLTKDPYQLDNLLATKAGRAKYAGEVDRLDARLQHLKECSGATCRN</sequence>
<dbReference type="PANTHER" id="PTHR43108:SF8">
    <property type="entry name" value="SD21168P"/>
    <property type="match status" value="1"/>
</dbReference>
<feature type="signal peptide" evidence="6">
    <location>
        <begin position="1"/>
        <end position="22"/>
    </location>
</feature>
<dbReference type="Gene3D" id="3.40.720.10">
    <property type="entry name" value="Alkaline Phosphatase, subunit A"/>
    <property type="match status" value="1"/>
</dbReference>
<evidence type="ECO:0000256" key="2">
    <source>
        <dbReference type="ARBA" id="ARBA00022729"/>
    </source>
</evidence>
<protein>
    <submittedName>
        <fullName evidence="8">Arylsulfatase A-like enzyme</fullName>
    </submittedName>
</protein>
<evidence type="ECO:0000313" key="9">
    <source>
        <dbReference type="Proteomes" id="UP000295388"/>
    </source>
</evidence>
<comment type="similarity">
    <text evidence="1">Belongs to the sulfatase family.</text>
</comment>
<dbReference type="EMBL" id="SNWQ01000043">
    <property type="protein sequence ID" value="TDO29848.1"/>
    <property type="molecule type" value="Genomic_DNA"/>
</dbReference>